<evidence type="ECO:0000256" key="10">
    <source>
        <dbReference type="HAMAP-Rule" id="MF_01405"/>
    </source>
</evidence>
<dbReference type="PANTHER" id="PTHR11067">
    <property type="entry name" value="INOSINE TRIPHOSPHATE PYROPHOSPHATASE/HAM1 PROTEIN"/>
    <property type="match status" value="1"/>
</dbReference>
<keyword evidence="5 10" id="KW-0378">Hydrolase</keyword>
<comment type="cofactor">
    <cofactor evidence="10">
        <name>Mg(2+)</name>
        <dbReference type="ChEBI" id="CHEBI:18420"/>
    </cofactor>
    <text evidence="10">Binds 1 Mg(2+) ion per subunit.</text>
</comment>
<keyword evidence="13" id="KW-1185">Reference proteome</keyword>
<evidence type="ECO:0000313" key="12">
    <source>
        <dbReference type="EMBL" id="EZQ03128.1"/>
    </source>
</evidence>
<dbReference type="GO" id="GO:0046872">
    <property type="term" value="F:metal ion binding"/>
    <property type="evidence" value="ECO:0007669"/>
    <property type="project" value="UniProtKB-KW"/>
</dbReference>
<evidence type="ECO:0000256" key="7">
    <source>
        <dbReference type="ARBA" id="ARBA00023080"/>
    </source>
</evidence>
<feature type="binding site" evidence="10">
    <location>
        <position position="39"/>
    </location>
    <ligand>
        <name>Mg(2+)</name>
        <dbReference type="ChEBI" id="CHEBI:18420"/>
    </ligand>
</feature>
<dbReference type="SUPFAM" id="SSF52972">
    <property type="entry name" value="ITPase-like"/>
    <property type="match status" value="1"/>
</dbReference>
<dbReference type="GO" id="GO:0017111">
    <property type="term" value="F:ribonucleoside triphosphate phosphatase activity"/>
    <property type="evidence" value="ECO:0007669"/>
    <property type="project" value="InterPro"/>
</dbReference>
<evidence type="ECO:0000256" key="3">
    <source>
        <dbReference type="ARBA" id="ARBA00022723"/>
    </source>
</evidence>
<dbReference type="NCBIfam" id="NF011396">
    <property type="entry name" value="PRK14821.1"/>
    <property type="match status" value="1"/>
</dbReference>
<dbReference type="InterPro" id="IPR020922">
    <property type="entry name" value="dITP/XTP_pyrophosphatase"/>
</dbReference>
<organism evidence="12 13">
    <name type="scientific">Candidatus Acidianus copahuensis</name>
    <dbReference type="NCBI Taxonomy" id="1160895"/>
    <lineage>
        <taxon>Archaea</taxon>
        <taxon>Thermoproteota</taxon>
        <taxon>Thermoprotei</taxon>
        <taxon>Sulfolobales</taxon>
        <taxon>Sulfolobaceae</taxon>
        <taxon>Acidianus</taxon>
    </lineage>
</organism>
<sequence length="185" mass="21186">MKKEEIKVVTSNNGKFNELALMAEKYGLKLKIVAVPKFEIQADKIEDVVRYSASLFFSLFKEPLLLDDSGLFIESLKGFPGPYTNFVKRTLDIYGILKLMTGESNRKAHFETALAYIDENEIKVFKGTVDGRIAYEPKGERGFGFDPIFIPNGSEKTFAEMSIEEKNTYSHRGKAFKEFIKFYLY</sequence>
<evidence type="ECO:0000256" key="6">
    <source>
        <dbReference type="ARBA" id="ARBA00022842"/>
    </source>
</evidence>
<feature type="binding site" evidence="10">
    <location>
        <position position="68"/>
    </location>
    <ligand>
        <name>Mg(2+)</name>
        <dbReference type="ChEBI" id="CHEBI:18420"/>
    </ligand>
</feature>
<keyword evidence="4 10" id="KW-0547">Nucleotide-binding</keyword>
<dbReference type="GO" id="GO:0000166">
    <property type="term" value="F:nucleotide binding"/>
    <property type="evidence" value="ECO:0007669"/>
    <property type="project" value="UniProtKB-KW"/>
</dbReference>
<dbReference type="InterPro" id="IPR002637">
    <property type="entry name" value="RdgB/HAM1"/>
</dbReference>
<feature type="active site" description="Proton acceptor" evidence="10">
    <location>
        <position position="68"/>
    </location>
</feature>
<dbReference type="AlphaFoldDB" id="A0A031LK01"/>
<feature type="binding site" evidence="10">
    <location>
        <begin position="171"/>
        <end position="172"/>
    </location>
    <ligand>
        <name>substrate</name>
    </ligand>
</feature>
<feature type="binding site" evidence="10">
    <location>
        <position position="69"/>
    </location>
    <ligand>
        <name>substrate</name>
    </ligand>
</feature>
<dbReference type="Proteomes" id="UP000024332">
    <property type="component" value="Unassembled WGS sequence"/>
</dbReference>
<keyword evidence="7 10" id="KW-0546">Nucleotide metabolism</keyword>
<name>A0A031LK01_9CREN</name>
<dbReference type="GO" id="GO:0005737">
    <property type="term" value="C:cytoplasm"/>
    <property type="evidence" value="ECO:0007669"/>
    <property type="project" value="TreeGrafter"/>
</dbReference>
<dbReference type="EC" id="3.6.1.66" evidence="10"/>
<dbReference type="NCBIfam" id="TIGR00042">
    <property type="entry name" value="RdgB/HAM1 family non-canonical purine NTP pyrophosphatase"/>
    <property type="match status" value="1"/>
</dbReference>
<comment type="caution">
    <text evidence="12">The sequence shown here is derived from an EMBL/GenBank/DDBJ whole genome shotgun (WGS) entry which is preliminary data.</text>
</comment>
<dbReference type="GO" id="GO:0036220">
    <property type="term" value="F:ITP diphosphatase activity"/>
    <property type="evidence" value="ECO:0007669"/>
    <property type="project" value="UniProtKB-UniRule"/>
</dbReference>
<evidence type="ECO:0000256" key="1">
    <source>
        <dbReference type="ARBA" id="ARBA00008023"/>
    </source>
</evidence>
<dbReference type="InterPro" id="IPR029001">
    <property type="entry name" value="ITPase-like_fam"/>
</dbReference>
<protein>
    <recommendedName>
        <fullName evidence="10">dITP/XTP pyrophosphatase</fullName>
        <ecNumber evidence="10">3.6.1.66</ecNumber>
    </recommendedName>
    <alternativeName>
        <fullName evidence="10">Non-canonical purine NTP pyrophosphatase</fullName>
    </alternativeName>
    <alternativeName>
        <fullName evidence="10">Non-standard purine NTP pyrophosphatase</fullName>
    </alternativeName>
    <alternativeName>
        <fullName evidence="10">Nucleoside-triphosphate diphosphatase</fullName>
    </alternativeName>
    <alternativeName>
        <fullName evidence="10">Nucleoside-triphosphate pyrophosphatase</fullName>
        <shortName evidence="10">NTPase</shortName>
    </alternativeName>
</protein>
<comment type="similarity">
    <text evidence="1 10 11">Belongs to the HAM1 NTPase family.</text>
</comment>
<dbReference type="GO" id="GO:0009117">
    <property type="term" value="P:nucleotide metabolic process"/>
    <property type="evidence" value="ECO:0007669"/>
    <property type="project" value="UniProtKB-KW"/>
</dbReference>
<accession>A0A031LK01</accession>
<dbReference type="STRING" id="1160895.CM19_09870"/>
<dbReference type="OrthoDB" id="372108at2157"/>
<dbReference type="GO" id="GO:0035870">
    <property type="term" value="F:dITP diphosphatase activity"/>
    <property type="evidence" value="ECO:0007669"/>
    <property type="project" value="UniProtKB-UniRule"/>
</dbReference>
<dbReference type="EMBL" id="JFZT01000048">
    <property type="protein sequence ID" value="EZQ03128.1"/>
    <property type="molecule type" value="Genomic_DNA"/>
</dbReference>
<evidence type="ECO:0000256" key="11">
    <source>
        <dbReference type="RuleBase" id="RU003781"/>
    </source>
</evidence>
<comment type="catalytic activity">
    <reaction evidence="10">
        <text>ITP + H2O = IMP + diphosphate + H(+)</text>
        <dbReference type="Rhea" id="RHEA:29399"/>
        <dbReference type="ChEBI" id="CHEBI:15377"/>
        <dbReference type="ChEBI" id="CHEBI:15378"/>
        <dbReference type="ChEBI" id="CHEBI:33019"/>
        <dbReference type="ChEBI" id="CHEBI:58053"/>
        <dbReference type="ChEBI" id="CHEBI:61402"/>
        <dbReference type="EC" id="3.6.1.66"/>
    </reaction>
</comment>
<comment type="catalytic activity">
    <reaction evidence="9 10">
        <text>XTP + H2O = XMP + diphosphate + H(+)</text>
        <dbReference type="Rhea" id="RHEA:28610"/>
        <dbReference type="ChEBI" id="CHEBI:15377"/>
        <dbReference type="ChEBI" id="CHEBI:15378"/>
        <dbReference type="ChEBI" id="CHEBI:33019"/>
        <dbReference type="ChEBI" id="CHEBI:57464"/>
        <dbReference type="ChEBI" id="CHEBI:61314"/>
        <dbReference type="EC" id="3.6.1.66"/>
    </reaction>
</comment>
<dbReference type="Pfam" id="PF01725">
    <property type="entry name" value="Ham1p_like"/>
    <property type="match status" value="1"/>
</dbReference>
<dbReference type="FunFam" id="3.90.950.10:FF:000001">
    <property type="entry name" value="dITP/XTP pyrophosphatase"/>
    <property type="match status" value="1"/>
</dbReference>
<feature type="binding site" evidence="10">
    <location>
        <position position="166"/>
    </location>
    <ligand>
        <name>substrate</name>
    </ligand>
</feature>
<evidence type="ECO:0000256" key="8">
    <source>
        <dbReference type="ARBA" id="ARBA00051875"/>
    </source>
</evidence>
<keyword evidence="3 10" id="KW-0479">Metal-binding</keyword>
<dbReference type="GO" id="GO:0009146">
    <property type="term" value="P:purine nucleoside triphosphate catabolic process"/>
    <property type="evidence" value="ECO:0007669"/>
    <property type="project" value="UniProtKB-UniRule"/>
</dbReference>
<gene>
    <name evidence="12" type="ORF">CM19_09870</name>
</gene>
<keyword evidence="6 10" id="KW-0460">Magnesium</keyword>
<evidence type="ECO:0000256" key="9">
    <source>
        <dbReference type="ARBA" id="ARBA00052017"/>
    </source>
</evidence>
<reference evidence="12 13" key="1">
    <citation type="submission" date="2014-03" db="EMBL/GenBank/DDBJ databases">
        <title>Draft genome sequence of the novel thermoacidophilic archaea Acidianus copahuensis ALE1 strain, isolated from Copahue volcanic area in Neuquen Argentina.</title>
        <authorList>
            <person name="Urbieta M.S."/>
            <person name="Rascovan N."/>
            <person name="Castro C."/>
            <person name="Revale S."/>
            <person name="Giaveno M.A."/>
            <person name="Vazquez M.P."/>
            <person name="Donati E.R."/>
        </authorList>
    </citation>
    <scope>NUCLEOTIDE SEQUENCE [LARGE SCALE GENOMIC DNA]</scope>
    <source>
        <strain evidence="12 13">ALE1</strain>
    </source>
</reference>
<dbReference type="CDD" id="cd00515">
    <property type="entry name" value="HAM1"/>
    <property type="match status" value="1"/>
</dbReference>
<comment type="subunit">
    <text evidence="2 10">Homodimer.</text>
</comment>
<dbReference type="HAMAP" id="MF_01405">
    <property type="entry name" value="Non_canon_purine_NTPase"/>
    <property type="match status" value="1"/>
</dbReference>
<evidence type="ECO:0000256" key="2">
    <source>
        <dbReference type="ARBA" id="ARBA00011738"/>
    </source>
</evidence>
<feature type="binding site" evidence="10">
    <location>
        <begin position="10"/>
        <end position="15"/>
    </location>
    <ligand>
        <name>substrate</name>
    </ligand>
</feature>
<comment type="function">
    <text evidence="10">Pyrophosphatase that catalyzes the hydrolysis of nucleoside triphosphates to their monophosphate derivatives, with a high preference for the non-canonical purine nucleotides XTP (xanthosine triphosphate), dITP (deoxyinosine triphosphate) and ITP. Seems to function as a house-cleaning enzyme that removes non-canonical purine nucleotides from the nucleotide pool, thus preventing their incorporation into DNA/RNA and avoiding chromosomal lesions.</text>
</comment>
<evidence type="ECO:0000313" key="13">
    <source>
        <dbReference type="Proteomes" id="UP000024332"/>
    </source>
</evidence>
<proteinExistence type="inferred from homology"/>
<evidence type="ECO:0000256" key="4">
    <source>
        <dbReference type="ARBA" id="ARBA00022741"/>
    </source>
</evidence>
<dbReference type="PANTHER" id="PTHR11067:SF9">
    <property type="entry name" value="INOSINE TRIPHOSPHATE PYROPHOSPHATASE"/>
    <property type="match status" value="1"/>
</dbReference>
<comment type="catalytic activity">
    <reaction evidence="8 10">
        <text>dITP + H2O = dIMP + diphosphate + H(+)</text>
        <dbReference type="Rhea" id="RHEA:28342"/>
        <dbReference type="ChEBI" id="CHEBI:15377"/>
        <dbReference type="ChEBI" id="CHEBI:15378"/>
        <dbReference type="ChEBI" id="CHEBI:33019"/>
        <dbReference type="ChEBI" id="CHEBI:61194"/>
        <dbReference type="ChEBI" id="CHEBI:61382"/>
        <dbReference type="EC" id="3.6.1.66"/>
    </reaction>
</comment>
<dbReference type="Gene3D" id="3.90.950.10">
    <property type="match status" value="1"/>
</dbReference>
<evidence type="ECO:0000256" key="5">
    <source>
        <dbReference type="ARBA" id="ARBA00022801"/>
    </source>
</evidence>
<feature type="binding site" evidence="10">
    <location>
        <begin position="143"/>
        <end position="146"/>
    </location>
    <ligand>
        <name>substrate</name>
    </ligand>
</feature>
<dbReference type="GO" id="GO:0036222">
    <property type="term" value="F:XTP diphosphatase activity"/>
    <property type="evidence" value="ECO:0007669"/>
    <property type="project" value="UniProtKB-UniRule"/>
</dbReference>